<dbReference type="GO" id="GO:0005634">
    <property type="term" value="C:nucleus"/>
    <property type="evidence" value="ECO:0007669"/>
    <property type="project" value="UniProtKB-SubCell"/>
</dbReference>
<keyword evidence="3" id="KW-0677">Repeat</keyword>
<dbReference type="GO" id="GO:0008270">
    <property type="term" value="F:zinc ion binding"/>
    <property type="evidence" value="ECO:0007669"/>
    <property type="project" value="UniProtKB-KW"/>
</dbReference>
<dbReference type="Gene3D" id="3.30.160.60">
    <property type="entry name" value="Classic Zinc Finger"/>
    <property type="match status" value="2"/>
</dbReference>
<sequence>MDKTSLAKHEESHMPNEQRKYTCDICQKTFHHITDLSMHKKHHDPDKKFDCEVCGREFNRLNNLQRHMLVHQQQQGGNEEILSCDVCGITYKFMSSLTRHMVTTHMNPEKLRQQAEEQRRKRENNYRKYLEHRKMYETQNYGTTKRTKYNLLAGDNDETA</sequence>
<evidence type="ECO:0000256" key="8">
    <source>
        <dbReference type="ARBA" id="ARBA00023163"/>
    </source>
</evidence>
<evidence type="ECO:0000256" key="4">
    <source>
        <dbReference type="ARBA" id="ARBA00022771"/>
    </source>
</evidence>
<keyword evidence="9" id="KW-0539">Nucleus</keyword>
<gene>
    <name evidence="12" type="ORF">PUN28_008413</name>
</gene>
<keyword evidence="7" id="KW-0238">DNA-binding</keyword>
<dbReference type="SMART" id="SM00355">
    <property type="entry name" value="ZnF_C2H2"/>
    <property type="match status" value="3"/>
</dbReference>
<evidence type="ECO:0000256" key="7">
    <source>
        <dbReference type="ARBA" id="ARBA00023125"/>
    </source>
</evidence>
<proteinExistence type="predicted"/>
<dbReference type="Proteomes" id="UP001430953">
    <property type="component" value="Unassembled WGS sequence"/>
</dbReference>
<reference evidence="12 13" key="1">
    <citation type="submission" date="2023-03" db="EMBL/GenBank/DDBJ databases">
        <title>High recombination rates correlate with genetic variation in Cardiocondyla obscurior ants.</title>
        <authorList>
            <person name="Errbii M."/>
        </authorList>
    </citation>
    <scope>NUCLEOTIDE SEQUENCE [LARGE SCALE GENOMIC DNA]</scope>
    <source>
        <strain evidence="12">Alpha-2009</strain>
        <tissue evidence="12">Whole body</tissue>
    </source>
</reference>
<accession>A0AAW2G0C9</accession>
<dbReference type="GO" id="GO:0003677">
    <property type="term" value="F:DNA binding"/>
    <property type="evidence" value="ECO:0007669"/>
    <property type="project" value="UniProtKB-KW"/>
</dbReference>
<feature type="domain" description="C2H2-type" evidence="11">
    <location>
        <begin position="82"/>
        <end position="110"/>
    </location>
</feature>
<evidence type="ECO:0000256" key="2">
    <source>
        <dbReference type="ARBA" id="ARBA00022723"/>
    </source>
</evidence>
<feature type="domain" description="C2H2-type" evidence="11">
    <location>
        <begin position="21"/>
        <end position="48"/>
    </location>
</feature>
<dbReference type="PROSITE" id="PS00028">
    <property type="entry name" value="ZINC_FINGER_C2H2_1"/>
    <property type="match status" value="3"/>
</dbReference>
<dbReference type="Pfam" id="PF00096">
    <property type="entry name" value="zf-C2H2"/>
    <property type="match status" value="2"/>
</dbReference>
<comment type="subcellular location">
    <subcellularLocation>
        <location evidence="1">Nucleus</location>
    </subcellularLocation>
</comment>
<evidence type="ECO:0000313" key="12">
    <source>
        <dbReference type="EMBL" id="KAL0120724.1"/>
    </source>
</evidence>
<dbReference type="Pfam" id="PF13912">
    <property type="entry name" value="zf-C2H2_6"/>
    <property type="match status" value="1"/>
</dbReference>
<dbReference type="PANTHER" id="PTHR24394">
    <property type="entry name" value="ZINC FINGER PROTEIN"/>
    <property type="match status" value="1"/>
</dbReference>
<dbReference type="FunFam" id="3.30.160.60:FF:000646">
    <property type="entry name" value="Myeloid zinc finger 1"/>
    <property type="match status" value="1"/>
</dbReference>
<keyword evidence="6" id="KW-0805">Transcription regulation</keyword>
<dbReference type="PANTHER" id="PTHR24394:SF29">
    <property type="entry name" value="MYONEURIN"/>
    <property type="match status" value="1"/>
</dbReference>
<dbReference type="GO" id="GO:0000981">
    <property type="term" value="F:DNA-binding transcription factor activity, RNA polymerase II-specific"/>
    <property type="evidence" value="ECO:0007669"/>
    <property type="project" value="TreeGrafter"/>
</dbReference>
<protein>
    <recommendedName>
        <fullName evidence="11">C2H2-type domain-containing protein</fullName>
    </recommendedName>
</protein>
<evidence type="ECO:0000256" key="10">
    <source>
        <dbReference type="PROSITE-ProRule" id="PRU00042"/>
    </source>
</evidence>
<dbReference type="AlphaFoldDB" id="A0AAW2G0C9"/>
<evidence type="ECO:0000256" key="3">
    <source>
        <dbReference type="ARBA" id="ARBA00022737"/>
    </source>
</evidence>
<keyword evidence="8" id="KW-0804">Transcription</keyword>
<name>A0AAW2G0C9_9HYME</name>
<keyword evidence="2" id="KW-0479">Metal-binding</keyword>
<dbReference type="PROSITE" id="PS50157">
    <property type="entry name" value="ZINC_FINGER_C2H2_2"/>
    <property type="match status" value="3"/>
</dbReference>
<dbReference type="InterPro" id="IPR036236">
    <property type="entry name" value="Znf_C2H2_sf"/>
</dbReference>
<evidence type="ECO:0000259" key="11">
    <source>
        <dbReference type="PROSITE" id="PS50157"/>
    </source>
</evidence>
<dbReference type="InterPro" id="IPR013087">
    <property type="entry name" value="Znf_C2H2_type"/>
</dbReference>
<evidence type="ECO:0000256" key="5">
    <source>
        <dbReference type="ARBA" id="ARBA00022833"/>
    </source>
</evidence>
<comment type="caution">
    <text evidence="12">The sequence shown here is derived from an EMBL/GenBank/DDBJ whole genome shotgun (WGS) entry which is preliminary data.</text>
</comment>
<keyword evidence="4 10" id="KW-0863">Zinc-finger</keyword>
<feature type="domain" description="C2H2-type" evidence="11">
    <location>
        <begin position="49"/>
        <end position="76"/>
    </location>
</feature>
<evidence type="ECO:0000256" key="1">
    <source>
        <dbReference type="ARBA" id="ARBA00004123"/>
    </source>
</evidence>
<dbReference type="SUPFAM" id="SSF57667">
    <property type="entry name" value="beta-beta-alpha zinc fingers"/>
    <property type="match status" value="2"/>
</dbReference>
<keyword evidence="5" id="KW-0862">Zinc</keyword>
<evidence type="ECO:0000313" key="13">
    <source>
        <dbReference type="Proteomes" id="UP001430953"/>
    </source>
</evidence>
<organism evidence="12 13">
    <name type="scientific">Cardiocondyla obscurior</name>
    <dbReference type="NCBI Taxonomy" id="286306"/>
    <lineage>
        <taxon>Eukaryota</taxon>
        <taxon>Metazoa</taxon>
        <taxon>Ecdysozoa</taxon>
        <taxon>Arthropoda</taxon>
        <taxon>Hexapoda</taxon>
        <taxon>Insecta</taxon>
        <taxon>Pterygota</taxon>
        <taxon>Neoptera</taxon>
        <taxon>Endopterygota</taxon>
        <taxon>Hymenoptera</taxon>
        <taxon>Apocrita</taxon>
        <taxon>Aculeata</taxon>
        <taxon>Formicoidea</taxon>
        <taxon>Formicidae</taxon>
        <taxon>Myrmicinae</taxon>
        <taxon>Cardiocondyla</taxon>
    </lineage>
</organism>
<evidence type="ECO:0000256" key="6">
    <source>
        <dbReference type="ARBA" id="ARBA00023015"/>
    </source>
</evidence>
<dbReference type="EMBL" id="JADYXP020000007">
    <property type="protein sequence ID" value="KAL0120724.1"/>
    <property type="molecule type" value="Genomic_DNA"/>
</dbReference>
<evidence type="ECO:0000256" key="9">
    <source>
        <dbReference type="ARBA" id="ARBA00023242"/>
    </source>
</evidence>
<keyword evidence="13" id="KW-1185">Reference proteome</keyword>